<reference evidence="4 5" key="1">
    <citation type="journal article" date="2016" name="Nat. Commun.">
        <title>Thousands of microbial genomes shed light on interconnected biogeochemical processes in an aquifer system.</title>
        <authorList>
            <person name="Anantharaman K."/>
            <person name="Brown C.T."/>
            <person name="Hug L.A."/>
            <person name="Sharon I."/>
            <person name="Castelle C.J."/>
            <person name="Probst A.J."/>
            <person name="Thomas B.C."/>
            <person name="Singh A."/>
            <person name="Wilkins M.J."/>
            <person name="Karaoz U."/>
            <person name="Brodie E.L."/>
            <person name="Williams K.H."/>
            <person name="Hubbard S.S."/>
            <person name="Banfield J.F."/>
        </authorList>
    </citation>
    <scope>NUCLEOTIDE SEQUENCE [LARGE SCALE GENOMIC DNA]</scope>
</reference>
<dbReference type="GO" id="GO:0016779">
    <property type="term" value="F:nucleotidyltransferase activity"/>
    <property type="evidence" value="ECO:0007669"/>
    <property type="project" value="UniProtKB-KW"/>
</dbReference>
<gene>
    <name evidence="4" type="ORF">A3J04_03860</name>
</gene>
<name>A0A1G2GYQ1_9BACT</name>
<organism evidence="4 5">
    <name type="scientific">Candidatus Ryanbacteria bacterium RIFCSPLOWO2_02_FULL_47_14</name>
    <dbReference type="NCBI Taxonomy" id="1802129"/>
    <lineage>
        <taxon>Bacteria</taxon>
        <taxon>Candidatus Ryaniibacteriota</taxon>
    </lineage>
</organism>
<comment type="caution">
    <text evidence="4">The sequence shown here is derived from an EMBL/GenBank/DDBJ whole genome shotgun (WGS) entry which is preliminary data.</text>
</comment>
<keyword evidence="2" id="KW-0548">Nucleotidyltransferase</keyword>
<dbReference type="STRING" id="1802129.A3J04_03860"/>
<proteinExistence type="predicted"/>
<dbReference type="InterPro" id="IPR050385">
    <property type="entry name" value="Archaeal_FAD_synthase"/>
</dbReference>
<dbReference type="EMBL" id="MHNZ01000034">
    <property type="protein sequence ID" value="OGZ55344.1"/>
    <property type="molecule type" value="Genomic_DNA"/>
</dbReference>
<dbReference type="InterPro" id="IPR014729">
    <property type="entry name" value="Rossmann-like_a/b/a_fold"/>
</dbReference>
<evidence type="ECO:0000256" key="2">
    <source>
        <dbReference type="ARBA" id="ARBA00022695"/>
    </source>
</evidence>
<dbReference type="InterPro" id="IPR004821">
    <property type="entry name" value="Cyt_trans-like"/>
</dbReference>
<dbReference type="Proteomes" id="UP000177954">
    <property type="component" value="Unassembled WGS sequence"/>
</dbReference>
<dbReference type="PANTHER" id="PTHR43793">
    <property type="entry name" value="FAD SYNTHASE"/>
    <property type="match status" value="1"/>
</dbReference>
<accession>A0A1G2GYQ1</accession>
<sequence>MQRLPRQYKTGVVFGVFDRLHDGHRDFLRQASDLADECVAIVARDSAVLALKNKKPCDSEAVRLASVRAVAGVVDVVLGDAEQGAYTVLKNLKPDVILLGYDQNWLERDLKEKMTSGALSAVPLARLDPYKPEQFHTSIIQQVEAQ</sequence>
<dbReference type="AlphaFoldDB" id="A0A1G2GYQ1"/>
<feature type="domain" description="Cytidyltransferase-like" evidence="3">
    <location>
        <begin position="13"/>
        <end position="121"/>
    </location>
</feature>
<dbReference type="PANTHER" id="PTHR43793:SF1">
    <property type="entry name" value="FAD SYNTHASE"/>
    <property type="match status" value="1"/>
</dbReference>
<dbReference type="NCBIfam" id="TIGR00125">
    <property type="entry name" value="cyt_tran_rel"/>
    <property type="match status" value="1"/>
</dbReference>
<protein>
    <recommendedName>
        <fullName evidence="3">Cytidyltransferase-like domain-containing protein</fullName>
    </recommendedName>
</protein>
<dbReference type="Gene3D" id="3.40.50.620">
    <property type="entry name" value="HUPs"/>
    <property type="match status" value="1"/>
</dbReference>
<dbReference type="Pfam" id="PF01467">
    <property type="entry name" value="CTP_transf_like"/>
    <property type="match status" value="1"/>
</dbReference>
<evidence type="ECO:0000313" key="4">
    <source>
        <dbReference type="EMBL" id="OGZ55344.1"/>
    </source>
</evidence>
<dbReference type="SUPFAM" id="SSF52374">
    <property type="entry name" value="Nucleotidylyl transferase"/>
    <property type="match status" value="1"/>
</dbReference>
<evidence type="ECO:0000259" key="3">
    <source>
        <dbReference type="Pfam" id="PF01467"/>
    </source>
</evidence>
<evidence type="ECO:0000256" key="1">
    <source>
        <dbReference type="ARBA" id="ARBA00022679"/>
    </source>
</evidence>
<keyword evidence="1" id="KW-0808">Transferase</keyword>
<evidence type="ECO:0000313" key="5">
    <source>
        <dbReference type="Proteomes" id="UP000177954"/>
    </source>
</evidence>